<gene>
    <name evidence="2" type="ORF">PGLA2088_LOCUS27097</name>
</gene>
<sequence length="140" mass="14757">MCMPADDFDWDSCCGGDSGDDDLMDVELPGRSGYVPDDVVTGRVPHAPSRPRPLRGRAPHRQMPHGRSDAVSRASSKGSTRASSKGSSCLPAICEDTSCCEDAPSSPRDTQSSQLIRTANGPVAAHGTGFRAARMQALNV</sequence>
<feature type="compositionally biased region" description="Basic residues" evidence="1">
    <location>
        <begin position="52"/>
        <end position="64"/>
    </location>
</feature>
<name>A0A813K470_POLGL</name>
<accession>A0A813K470</accession>
<feature type="compositionally biased region" description="Polar residues" evidence="1">
    <location>
        <begin position="73"/>
        <end position="87"/>
    </location>
</feature>
<feature type="region of interest" description="Disordered" evidence="1">
    <location>
        <begin position="19"/>
        <end position="91"/>
    </location>
</feature>
<dbReference type="EMBL" id="CAJNNW010027316">
    <property type="protein sequence ID" value="CAE8690753.1"/>
    <property type="molecule type" value="Genomic_DNA"/>
</dbReference>
<proteinExistence type="predicted"/>
<organism evidence="2 3">
    <name type="scientific">Polarella glacialis</name>
    <name type="common">Dinoflagellate</name>
    <dbReference type="NCBI Taxonomy" id="89957"/>
    <lineage>
        <taxon>Eukaryota</taxon>
        <taxon>Sar</taxon>
        <taxon>Alveolata</taxon>
        <taxon>Dinophyceae</taxon>
        <taxon>Suessiales</taxon>
        <taxon>Suessiaceae</taxon>
        <taxon>Polarella</taxon>
    </lineage>
</organism>
<reference evidence="2" key="1">
    <citation type="submission" date="2021-02" db="EMBL/GenBank/DDBJ databases">
        <authorList>
            <person name="Dougan E. K."/>
            <person name="Rhodes N."/>
            <person name="Thang M."/>
            <person name="Chan C."/>
        </authorList>
    </citation>
    <scope>NUCLEOTIDE SEQUENCE</scope>
</reference>
<evidence type="ECO:0000313" key="2">
    <source>
        <dbReference type="EMBL" id="CAE8690753.1"/>
    </source>
</evidence>
<protein>
    <submittedName>
        <fullName evidence="2">Uncharacterized protein</fullName>
    </submittedName>
</protein>
<evidence type="ECO:0000256" key="1">
    <source>
        <dbReference type="SAM" id="MobiDB-lite"/>
    </source>
</evidence>
<dbReference type="Proteomes" id="UP000626109">
    <property type="component" value="Unassembled WGS sequence"/>
</dbReference>
<comment type="caution">
    <text evidence="2">The sequence shown here is derived from an EMBL/GenBank/DDBJ whole genome shotgun (WGS) entry which is preliminary data.</text>
</comment>
<dbReference type="AlphaFoldDB" id="A0A813K470"/>
<evidence type="ECO:0000313" key="3">
    <source>
        <dbReference type="Proteomes" id="UP000626109"/>
    </source>
</evidence>